<keyword evidence="3" id="KW-0805">Transcription regulation</keyword>
<gene>
    <name evidence="8" type="ORF">HDK90DRAFT_506196</name>
</gene>
<keyword evidence="2" id="KW-0862">Zinc</keyword>
<keyword evidence="9" id="KW-1185">Reference proteome</keyword>
<dbReference type="CDD" id="cd12148">
    <property type="entry name" value="fungal_TF_MHR"/>
    <property type="match status" value="1"/>
</dbReference>
<dbReference type="Pfam" id="PF04082">
    <property type="entry name" value="Fungal_trans"/>
    <property type="match status" value="1"/>
</dbReference>
<proteinExistence type="predicted"/>
<evidence type="ECO:0000256" key="2">
    <source>
        <dbReference type="ARBA" id="ARBA00022833"/>
    </source>
</evidence>
<feature type="region of interest" description="Disordered" evidence="6">
    <location>
        <begin position="121"/>
        <end position="158"/>
    </location>
</feature>
<protein>
    <submittedName>
        <fullName evidence="8">Fungal-specific transcription factor domain-containing protein</fullName>
    </submittedName>
</protein>
<dbReference type="Proteomes" id="UP001492380">
    <property type="component" value="Unassembled WGS sequence"/>
</dbReference>
<reference evidence="8 9" key="1">
    <citation type="submission" date="2024-04" db="EMBL/GenBank/DDBJ databases">
        <title>Phyllosticta paracitricarpa is synonymous to the EU quarantine fungus P. citricarpa based on phylogenomic analyses.</title>
        <authorList>
            <consortium name="Lawrence Berkeley National Laboratory"/>
            <person name="Van Ingen-Buijs V.A."/>
            <person name="Van Westerhoven A.C."/>
            <person name="Haridas S."/>
            <person name="Skiadas P."/>
            <person name="Martin F."/>
            <person name="Groenewald J.Z."/>
            <person name="Crous P.W."/>
            <person name="Seidl M.F."/>
        </authorList>
    </citation>
    <scope>NUCLEOTIDE SEQUENCE [LARGE SCALE GENOMIC DNA]</scope>
    <source>
        <strain evidence="8 9">CBS 123374</strain>
    </source>
</reference>
<evidence type="ECO:0000256" key="1">
    <source>
        <dbReference type="ARBA" id="ARBA00022723"/>
    </source>
</evidence>
<evidence type="ECO:0000256" key="3">
    <source>
        <dbReference type="ARBA" id="ARBA00023015"/>
    </source>
</evidence>
<feature type="compositionally biased region" description="Polar residues" evidence="6">
    <location>
        <begin position="122"/>
        <end position="133"/>
    </location>
</feature>
<sequence length="717" mass="79373">MTERIIESAKGAFGLLQGCNQFDQSILSFWESQWGLDEETFYTLSAQKESGAPVSGAALRNQEFGGDEFANAQENVLGKEGEVVGAQRADSPLPALPGSANIIMTRSINGDLSKGGMLQPALWTQSRPGTPSNAPREATAWDSSRRGEHTYQATDSASAALPTRMPRVNLEAVEDHYHVPPVSKEVMHEIAAWIEQQNAVSPSDQCVEADAGLFNRFVQLYFEYFHPVVPILHKPSFNRTRMPWMLVFAVAAVGGEYAGIEMCKAYVSKLQECLRSATCAFVERHTVQTLQVWFAQVVLLSQVTMIYSGSKPLILTQQMHKNLLLTLARGLGAELKHETSSYSRTSSSGTTEPIDVGKWCRREQSKRVIWAAWMLDVENALHLGLPTIMPLCDHLDLELPCPGDVWNTRLDKLKEQTGTGLGRRLTLRDALQVTHDSSRISDLDDFQRRIVLLAVYQESRDLVQAAASLQRYEAYLSKPNKVGTSSFGDVDAVYDGWRSRTVEALAVESAETSKVVGPTRLSQQYYHVVCIQLFVPLSRLCACSGWMATEKMTDVARREVSAWLAKDLENSRRAVMHAAILFNMMRDKVNHAHGEAHHLLLAALTLWTYATFGSGGRDGGNGVVRLDQASGAETKMWLQDSRVVATVGGVGSIEGREDSKGNRLLRLDIALTAALVQRNRFYRACIFAIIFKVNSDSPLILPPSHDPNRIARTPARP</sequence>
<name>A0ABR1Z1W8_9PEZI</name>
<dbReference type="EMBL" id="JBBWRZ010000001">
    <property type="protein sequence ID" value="KAK8246410.1"/>
    <property type="molecule type" value="Genomic_DNA"/>
</dbReference>
<comment type="caution">
    <text evidence="8">The sequence shown here is derived from an EMBL/GenBank/DDBJ whole genome shotgun (WGS) entry which is preliminary data.</text>
</comment>
<evidence type="ECO:0000256" key="5">
    <source>
        <dbReference type="ARBA" id="ARBA00023242"/>
    </source>
</evidence>
<dbReference type="PANTHER" id="PTHR47660">
    <property type="entry name" value="TRANSCRIPTION FACTOR WITH C2H2 AND ZN(2)-CYS(6) DNA BINDING DOMAIN (EUROFUNG)-RELATED-RELATED"/>
    <property type="match status" value="1"/>
</dbReference>
<accession>A0ABR1Z1W8</accession>
<evidence type="ECO:0000256" key="4">
    <source>
        <dbReference type="ARBA" id="ARBA00023163"/>
    </source>
</evidence>
<evidence type="ECO:0000313" key="8">
    <source>
        <dbReference type="EMBL" id="KAK8246410.1"/>
    </source>
</evidence>
<dbReference type="SMART" id="SM00906">
    <property type="entry name" value="Fungal_trans"/>
    <property type="match status" value="1"/>
</dbReference>
<evidence type="ECO:0000259" key="7">
    <source>
        <dbReference type="SMART" id="SM00906"/>
    </source>
</evidence>
<keyword evidence="1" id="KW-0479">Metal-binding</keyword>
<keyword evidence="5" id="KW-0539">Nucleus</keyword>
<evidence type="ECO:0000313" key="9">
    <source>
        <dbReference type="Proteomes" id="UP001492380"/>
    </source>
</evidence>
<organism evidence="8 9">
    <name type="scientific">Phyllosticta capitalensis</name>
    <dbReference type="NCBI Taxonomy" id="121624"/>
    <lineage>
        <taxon>Eukaryota</taxon>
        <taxon>Fungi</taxon>
        <taxon>Dikarya</taxon>
        <taxon>Ascomycota</taxon>
        <taxon>Pezizomycotina</taxon>
        <taxon>Dothideomycetes</taxon>
        <taxon>Dothideomycetes incertae sedis</taxon>
        <taxon>Botryosphaeriales</taxon>
        <taxon>Phyllostictaceae</taxon>
        <taxon>Phyllosticta</taxon>
    </lineage>
</organism>
<evidence type="ECO:0000256" key="6">
    <source>
        <dbReference type="SAM" id="MobiDB-lite"/>
    </source>
</evidence>
<keyword evidence="4" id="KW-0804">Transcription</keyword>
<dbReference type="PANTHER" id="PTHR47660:SF2">
    <property type="entry name" value="TRANSCRIPTION FACTOR WITH C2H2 AND ZN(2)-CYS(6) DNA BINDING DOMAIN (EUROFUNG)"/>
    <property type="match status" value="1"/>
</dbReference>
<dbReference type="InterPro" id="IPR007219">
    <property type="entry name" value="XnlR_reg_dom"/>
</dbReference>
<feature type="domain" description="Xylanolytic transcriptional activator regulatory" evidence="7">
    <location>
        <begin position="317"/>
        <end position="406"/>
    </location>
</feature>